<dbReference type="InterPro" id="IPR036093">
    <property type="entry name" value="NAC_dom_sf"/>
</dbReference>
<keyword evidence="1" id="KW-0805">Transcription regulation</keyword>
<comment type="caution">
    <text evidence="7">The sequence shown here is derived from an EMBL/GenBank/DDBJ whole genome shotgun (WGS) entry which is preliminary data.</text>
</comment>
<dbReference type="SUPFAM" id="SSF101941">
    <property type="entry name" value="NAC domain"/>
    <property type="match status" value="1"/>
</dbReference>
<gene>
    <name evidence="7" type="ORF">ILEXP_LOCUS29860</name>
</gene>
<evidence type="ECO:0000256" key="3">
    <source>
        <dbReference type="ARBA" id="ARBA00023163"/>
    </source>
</evidence>
<feature type="region of interest" description="Disordered" evidence="5">
    <location>
        <begin position="228"/>
        <end position="248"/>
    </location>
</feature>
<proteinExistence type="predicted"/>
<dbReference type="PANTHER" id="PTHR31744">
    <property type="entry name" value="PROTEIN CUP-SHAPED COTYLEDON 2-RELATED"/>
    <property type="match status" value="1"/>
</dbReference>
<evidence type="ECO:0000256" key="4">
    <source>
        <dbReference type="ARBA" id="ARBA00023242"/>
    </source>
</evidence>
<keyword evidence="8" id="KW-1185">Reference proteome</keyword>
<evidence type="ECO:0000256" key="2">
    <source>
        <dbReference type="ARBA" id="ARBA00023125"/>
    </source>
</evidence>
<dbReference type="Gene3D" id="2.170.150.80">
    <property type="entry name" value="NAC domain"/>
    <property type="match status" value="1"/>
</dbReference>
<protein>
    <recommendedName>
        <fullName evidence="6">NAC domain-containing protein</fullName>
    </recommendedName>
</protein>
<keyword evidence="2" id="KW-0238">DNA-binding</keyword>
<evidence type="ECO:0000313" key="7">
    <source>
        <dbReference type="EMBL" id="CAK9161079.1"/>
    </source>
</evidence>
<keyword evidence="4" id="KW-0539">Nucleus</keyword>
<reference evidence="7 8" key="1">
    <citation type="submission" date="2024-02" db="EMBL/GenBank/DDBJ databases">
        <authorList>
            <person name="Vignale AGUSTIN F."/>
            <person name="Sosa J E."/>
            <person name="Modenutti C."/>
        </authorList>
    </citation>
    <scope>NUCLEOTIDE SEQUENCE [LARGE SCALE GENOMIC DNA]</scope>
</reference>
<dbReference type="GO" id="GO:0003677">
    <property type="term" value="F:DNA binding"/>
    <property type="evidence" value="ECO:0007669"/>
    <property type="project" value="UniProtKB-KW"/>
</dbReference>
<dbReference type="PANTHER" id="PTHR31744:SF221">
    <property type="entry name" value="NAC DOMAIN-CONTAINING PROTEIN 43-LIKE"/>
    <property type="match status" value="1"/>
</dbReference>
<evidence type="ECO:0000313" key="8">
    <source>
        <dbReference type="Proteomes" id="UP001642360"/>
    </source>
</evidence>
<sequence>MRKTLVFYKGRAPNGQKSDWIMHEYRLETDENGTPQEEGWVVCRVFKKRIISMRKISEHESPVWYDDQVSFMPDMGSPQQNSQSNLTYHYPYSCKKELALQYPIQSDHFFQLPLLESPKLLQTPTTMNCNSMPVYGLNMNHGSALQCSSLSQEEHVQRTHEQNLHLIFGGNNNEQAVDQAKDWRVLDKFVASQLSQEDVSKGNSYSDAANAFHGADQSSILVGHSNEQQMVTENPSTSTSTSQIDLWK</sequence>
<evidence type="ECO:0000259" key="6">
    <source>
        <dbReference type="PROSITE" id="PS51005"/>
    </source>
</evidence>
<dbReference type="PROSITE" id="PS51005">
    <property type="entry name" value="NAC"/>
    <property type="match status" value="1"/>
</dbReference>
<dbReference type="AlphaFoldDB" id="A0ABC8T0X7"/>
<dbReference type="EMBL" id="CAUOFW020003613">
    <property type="protein sequence ID" value="CAK9161079.1"/>
    <property type="molecule type" value="Genomic_DNA"/>
</dbReference>
<name>A0ABC8T0X7_9AQUA</name>
<dbReference type="Pfam" id="PF02365">
    <property type="entry name" value="NAM"/>
    <property type="match status" value="1"/>
</dbReference>
<feature type="domain" description="NAC" evidence="6">
    <location>
        <begin position="1"/>
        <end position="48"/>
    </location>
</feature>
<evidence type="ECO:0000256" key="5">
    <source>
        <dbReference type="SAM" id="MobiDB-lite"/>
    </source>
</evidence>
<dbReference type="Proteomes" id="UP001642360">
    <property type="component" value="Unassembled WGS sequence"/>
</dbReference>
<dbReference type="InterPro" id="IPR003441">
    <property type="entry name" value="NAC-dom"/>
</dbReference>
<evidence type="ECO:0000256" key="1">
    <source>
        <dbReference type="ARBA" id="ARBA00023015"/>
    </source>
</evidence>
<keyword evidence="3" id="KW-0804">Transcription</keyword>
<organism evidence="7 8">
    <name type="scientific">Ilex paraguariensis</name>
    <name type="common">yerba mate</name>
    <dbReference type="NCBI Taxonomy" id="185542"/>
    <lineage>
        <taxon>Eukaryota</taxon>
        <taxon>Viridiplantae</taxon>
        <taxon>Streptophyta</taxon>
        <taxon>Embryophyta</taxon>
        <taxon>Tracheophyta</taxon>
        <taxon>Spermatophyta</taxon>
        <taxon>Magnoliopsida</taxon>
        <taxon>eudicotyledons</taxon>
        <taxon>Gunneridae</taxon>
        <taxon>Pentapetalae</taxon>
        <taxon>asterids</taxon>
        <taxon>campanulids</taxon>
        <taxon>Aquifoliales</taxon>
        <taxon>Aquifoliaceae</taxon>
        <taxon>Ilex</taxon>
    </lineage>
</organism>
<accession>A0ABC8T0X7</accession>